<organism evidence="3 4">
    <name type="scientific">Collinsella ureilytica</name>
    <dbReference type="NCBI Taxonomy" id="2869515"/>
    <lineage>
        <taxon>Bacteria</taxon>
        <taxon>Bacillati</taxon>
        <taxon>Actinomycetota</taxon>
        <taxon>Coriobacteriia</taxon>
        <taxon>Coriobacteriales</taxon>
        <taxon>Coriobacteriaceae</taxon>
        <taxon>Collinsella</taxon>
    </lineage>
</organism>
<keyword evidence="4" id="KW-1185">Reference proteome</keyword>
<evidence type="ECO:0000313" key="4">
    <source>
        <dbReference type="Proteomes" id="UP000700908"/>
    </source>
</evidence>
<evidence type="ECO:0000313" key="3">
    <source>
        <dbReference type="EMBL" id="MBY4797481.1"/>
    </source>
</evidence>
<name>A0ABS7MK77_9ACTN</name>
<protein>
    <submittedName>
        <fullName evidence="3">Uncharacterized protein</fullName>
    </submittedName>
</protein>
<sequence length="146" mass="15730">MELSFFILAAILFLFALFLGFTIGTSVGERSVTKADYWKMNAVGIGCAVLAGVLISGLPLLLYALVGLLGGYIGGLKMGFGETTGPWRVHDRVFNVNRSHRELAQRGGGEARRKRKRSGAAPQALISVAPGSANSQNQYSEKKNER</sequence>
<dbReference type="RefSeq" id="WP_222199196.1">
    <property type="nucleotide sequence ID" value="NZ_JAIMFO010000005.1"/>
</dbReference>
<comment type="caution">
    <text evidence="3">The sequence shown here is derived from an EMBL/GenBank/DDBJ whole genome shotgun (WGS) entry which is preliminary data.</text>
</comment>
<proteinExistence type="predicted"/>
<gene>
    <name evidence="3" type="ORF">K6V98_03805</name>
</gene>
<accession>A0ABS7MK77</accession>
<keyword evidence="2" id="KW-0472">Membrane</keyword>
<evidence type="ECO:0000256" key="2">
    <source>
        <dbReference type="SAM" id="Phobius"/>
    </source>
</evidence>
<dbReference type="Proteomes" id="UP000700908">
    <property type="component" value="Unassembled WGS sequence"/>
</dbReference>
<reference evidence="3 4" key="1">
    <citation type="submission" date="2021-08" db="EMBL/GenBank/DDBJ databases">
        <title>Collinsella faecalis sp. nov. isolated from swine faeces.</title>
        <authorList>
            <person name="Oh B.S."/>
            <person name="Lee J.H."/>
        </authorList>
    </citation>
    <scope>NUCLEOTIDE SEQUENCE [LARGE SCALE GENOMIC DNA]</scope>
    <source>
        <strain evidence="3 4">AGMB00827</strain>
    </source>
</reference>
<feature type="transmembrane region" description="Helical" evidence="2">
    <location>
        <begin position="42"/>
        <end position="69"/>
    </location>
</feature>
<keyword evidence="2" id="KW-0812">Transmembrane</keyword>
<keyword evidence="2" id="KW-1133">Transmembrane helix</keyword>
<evidence type="ECO:0000256" key="1">
    <source>
        <dbReference type="SAM" id="MobiDB-lite"/>
    </source>
</evidence>
<feature type="region of interest" description="Disordered" evidence="1">
    <location>
        <begin position="101"/>
        <end position="146"/>
    </location>
</feature>
<dbReference type="EMBL" id="JAIMFO010000005">
    <property type="protein sequence ID" value="MBY4797481.1"/>
    <property type="molecule type" value="Genomic_DNA"/>
</dbReference>